<accession>A0ABW2DUY8</accession>
<evidence type="ECO:0008006" key="4">
    <source>
        <dbReference type="Google" id="ProtNLM"/>
    </source>
</evidence>
<comment type="caution">
    <text evidence="2">The sequence shown here is derived from an EMBL/GenBank/DDBJ whole genome shotgun (WGS) entry which is preliminary data.</text>
</comment>
<dbReference type="Gene3D" id="3.40.50.300">
    <property type="entry name" value="P-loop containing nucleotide triphosphate hydrolases"/>
    <property type="match status" value="1"/>
</dbReference>
<dbReference type="RefSeq" id="WP_229880397.1">
    <property type="nucleotide sequence ID" value="NZ_BMWA01000002.1"/>
</dbReference>
<protein>
    <recommendedName>
        <fullName evidence="4">Transposase</fullName>
    </recommendedName>
</protein>
<gene>
    <name evidence="2" type="ORF">ACFQMH_00675</name>
</gene>
<evidence type="ECO:0000313" key="2">
    <source>
        <dbReference type="EMBL" id="MFC7010252.1"/>
    </source>
</evidence>
<feature type="region of interest" description="Disordered" evidence="1">
    <location>
        <begin position="43"/>
        <end position="63"/>
    </location>
</feature>
<evidence type="ECO:0000313" key="3">
    <source>
        <dbReference type="Proteomes" id="UP001596409"/>
    </source>
</evidence>
<feature type="compositionally biased region" description="Polar residues" evidence="1">
    <location>
        <begin position="43"/>
        <end position="52"/>
    </location>
</feature>
<sequence length="73" mass="7920">MGLWNSGRGECADRDVLAGRLGRRRGHFMPHTLLDSQLATLNRSKVTSQEPSWTPHPPPGTIVDTAMAVLPTG</sequence>
<name>A0ABW2DUY8_9ACTN</name>
<dbReference type="EMBL" id="JBHSYM010000002">
    <property type="protein sequence ID" value="MFC7010252.1"/>
    <property type="molecule type" value="Genomic_DNA"/>
</dbReference>
<dbReference type="Proteomes" id="UP001596409">
    <property type="component" value="Unassembled WGS sequence"/>
</dbReference>
<evidence type="ECO:0000256" key="1">
    <source>
        <dbReference type="SAM" id="MobiDB-lite"/>
    </source>
</evidence>
<organism evidence="2 3">
    <name type="scientific">Streptomyces viridiviolaceus</name>
    <dbReference type="NCBI Taxonomy" id="68282"/>
    <lineage>
        <taxon>Bacteria</taxon>
        <taxon>Bacillati</taxon>
        <taxon>Actinomycetota</taxon>
        <taxon>Actinomycetes</taxon>
        <taxon>Kitasatosporales</taxon>
        <taxon>Streptomycetaceae</taxon>
        <taxon>Streptomyces</taxon>
    </lineage>
</organism>
<reference evidence="3" key="1">
    <citation type="journal article" date="2019" name="Int. J. Syst. Evol. Microbiol.">
        <title>The Global Catalogue of Microorganisms (GCM) 10K type strain sequencing project: providing services to taxonomists for standard genome sequencing and annotation.</title>
        <authorList>
            <consortium name="The Broad Institute Genomics Platform"/>
            <consortium name="The Broad Institute Genome Sequencing Center for Infectious Disease"/>
            <person name="Wu L."/>
            <person name="Ma J."/>
        </authorList>
    </citation>
    <scope>NUCLEOTIDE SEQUENCE [LARGE SCALE GENOMIC DNA]</scope>
    <source>
        <strain evidence="3">JCM 4855</strain>
    </source>
</reference>
<keyword evidence="3" id="KW-1185">Reference proteome</keyword>
<proteinExistence type="predicted"/>
<dbReference type="InterPro" id="IPR027417">
    <property type="entry name" value="P-loop_NTPase"/>
</dbReference>